<sequence>MSRARRLVDLAILQKTGVPLWLQESGSLDDAAADSEPQEEPDGNKDSDCESDHNEQVTDTKRSGTDSVEDDAGNNLGGPNVTILGKDKTTAWSMHPPRANVRTGRHNIVTHIPGRQRECLDTNLEELSAVIELLYMAGIKKAQHINLEELWSDVGTSPECFRATMSLRKFYLLLRVLRFDDTYDRDIRKATDNLAPIRNILEGFVVRCLDNYQVGEYTTIDEML</sequence>
<dbReference type="Proteomes" id="UP001159363">
    <property type="component" value="Chromosome 4"/>
</dbReference>
<dbReference type="Pfam" id="PF13843">
    <property type="entry name" value="DDE_Tnp_1_7"/>
    <property type="match status" value="1"/>
</dbReference>
<dbReference type="PANTHER" id="PTHR46599:SF3">
    <property type="entry name" value="PIGGYBAC TRANSPOSABLE ELEMENT-DERIVED PROTEIN 4"/>
    <property type="match status" value="1"/>
</dbReference>
<comment type="caution">
    <text evidence="3">The sequence shown here is derived from an EMBL/GenBank/DDBJ whole genome shotgun (WGS) entry which is preliminary data.</text>
</comment>
<organism evidence="3 4">
    <name type="scientific">Dryococelus australis</name>
    <dbReference type="NCBI Taxonomy" id="614101"/>
    <lineage>
        <taxon>Eukaryota</taxon>
        <taxon>Metazoa</taxon>
        <taxon>Ecdysozoa</taxon>
        <taxon>Arthropoda</taxon>
        <taxon>Hexapoda</taxon>
        <taxon>Insecta</taxon>
        <taxon>Pterygota</taxon>
        <taxon>Neoptera</taxon>
        <taxon>Polyneoptera</taxon>
        <taxon>Phasmatodea</taxon>
        <taxon>Verophasmatodea</taxon>
        <taxon>Anareolatae</taxon>
        <taxon>Phasmatidae</taxon>
        <taxon>Eurycanthinae</taxon>
        <taxon>Dryococelus</taxon>
    </lineage>
</organism>
<name>A0ABQ9HII3_9NEOP</name>
<evidence type="ECO:0000313" key="4">
    <source>
        <dbReference type="Proteomes" id="UP001159363"/>
    </source>
</evidence>
<evidence type="ECO:0000259" key="2">
    <source>
        <dbReference type="Pfam" id="PF13843"/>
    </source>
</evidence>
<evidence type="ECO:0000256" key="1">
    <source>
        <dbReference type="SAM" id="MobiDB-lite"/>
    </source>
</evidence>
<reference evidence="3 4" key="1">
    <citation type="submission" date="2023-02" db="EMBL/GenBank/DDBJ databases">
        <title>LHISI_Scaffold_Assembly.</title>
        <authorList>
            <person name="Stuart O.P."/>
            <person name="Cleave R."/>
            <person name="Magrath M.J.L."/>
            <person name="Mikheyev A.S."/>
        </authorList>
    </citation>
    <scope>NUCLEOTIDE SEQUENCE [LARGE SCALE GENOMIC DNA]</scope>
    <source>
        <strain evidence="3">Daus_M_001</strain>
        <tissue evidence="3">Leg muscle</tissue>
    </source>
</reference>
<accession>A0ABQ9HII3</accession>
<feature type="region of interest" description="Disordered" evidence="1">
    <location>
        <begin position="23"/>
        <end position="81"/>
    </location>
</feature>
<proteinExistence type="predicted"/>
<protein>
    <recommendedName>
        <fullName evidence="2">PiggyBac transposable element-derived protein domain-containing protein</fullName>
    </recommendedName>
</protein>
<feature type="domain" description="PiggyBac transposable element-derived protein" evidence="2">
    <location>
        <begin position="117"/>
        <end position="224"/>
    </location>
</feature>
<gene>
    <name evidence="3" type="ORF">PR048_015999</name>
</gene>
<dbReference type="EMBL" id="JARBHB010000005">
    <property type="protein sequence ID" value="KAJ8884142.1"/>
    <property type="molecule type" value="Genomic_DNA"/>
</dbReference>
<dbReference type="PANTHER" id="PTHR46599">
    <property type="entry name" value="PIGGYBAC TRANSPOSABLE ELEMENT-DERIVED PROTEIN 4"/>
    <property type="match status" value="1"/>
</dbReference>
<feature type="compositionally biased region" description="Basic and acidic residues" evidence="1">
    <location>
        <begin position="42"/>
        <end position="64"/>
    </location>
</feature>
<feature type="compositionally biased region" description="Acidic residues" evidence="1">
    <location>
        <begin position="31"/>
        <end position="41"/>
    </location>
</feature>
<keyword evidence="4" id="KW-1185">Reference proteome</keyword>
<dbReference type="InterPro" id="IPR029526">
    <property type="entry name" value="PGBD"/>
</dbReference>
<evidence type="ECO:0000313" key="3">
    <source>
        <dbReference type="EMBL" id="KAJ8884142.1"/>
    </source>
</evidence>